<accession>A0A3M8QZ99</accession>
<name>A0A3M8QZ99_9PROT</name>
<organism evidence="1">
    <name type="scientific">Acidithiobacillus sulfuriphilus</name>
    <dbReference type="NCBI Taxonomy" id="1867749"/>
    <lineage>
        <taxon>Bacteria</taxon>
        <taxon>Pseudomonadati</taxon>
        <taxon>Pseudomonadota</taxon>
        <taxon>Acidithiobacillia</taxon>
        <taxon>Acidithiobacillales</taxon>
        <taxon>Acidithiobacillaceae</taxon>
        <taxon>Acidithiobacillus</taxon>
    </lineage>
</organism>
<dbReference type="RefSeq" id="WP_123103934.1">
    <property type="nucleotide sequence ID" value="NZ_CP127527.1"/>
</dbReference>
<proteinExistence type="predicted"/>
<dbReference type="EMBL" id="RIZI01000167">
    <property type="protein sequence ID" value="RNF61648.1"/>
    <property type="molecule type" value="Genomic_DNA"/>
</dbReference>
<evidence type="ECO:0000313" key="1">
    <source>
        <dbReference type="EMBL" id="RNF61648.1"/>
    </source>
</evidence>
<sequence length="97" mass="10719">MKQSLAHTIITVMLDHDATPRDEEERRDLAEMRGKSTRENLADLLLSLGTEGLRSYIEALLEESQEHPAAAKAAAENMLSTLEPLLALAGTLLREVH</sequence>
<gene>
    <name evidence="1" type="ORF">EC580_08160</name>
</gene>
<dbReference type="AlphaFoldDB" id="A0A3M8QZ99"/>
<protein>
    <submittedName>
        <fullName evidence="1">Uncharacterized protein</fullName>
    </submittedName>
</protein>
<comment type="caution">
    <text evidence="1">The sequence shown here is derived from an EMBL/GenBank/DDBJ whole genome shotgun (WGS) entry which is preliminary data.</text>
</comment>
<reference evidence="1" key="1">
    <citation type="submission" date="2018-10" db="EMBL/GenBank/DDBJ databases">
        <title>Acidithiobacillus sulfuriphilus sp. nov.: an extremely acidophilic sulfur-oxidizing chemolithotroph isolated from a neutral pH environment.</title>
        <authorList>
            <person name="Falagan C."/>
            <person name="Moya-Beltran A."/>
            <person name="Quatrini R."/>
            <person name="Johnson D.B."/>
        </authorList>
    </citation>
    <scope>NUCLEOTIDE SEQUENCE [LARGE SCALE GENOMIC DNA]</scope>
    <source>
        <strain evidence="1">CJ-2</strain>
    </source>
</reference>